<dbReference type="Gene3D" id="2.60.120.260">
    <property type="entry name" value="Galactose-binding domain-like"/>
    <property type="match status" value="1"/>
</dbReference>
<evidence type="ECO:0000256" key="4">
    <source>
        <dbReference type="ARBA" id="ARBA00014569"/>
    </source>
</evidence>
<dbReference type="InterPro" id="IPR008264">
    <property type="entry name" value="Beta_glucanase"/>
</dbReference>
<dbReference type="AlphaFoldDB" id="E6TRB0"/>
<feature type="active site" description="Proton donor" evidence="11">
    <location>
        <position position="145"/>
    </location>
</feature>
<keyword evidence="7" id="KW-0326">Glycosidase</keyword>
<proteinExistence type="inferred from homology"/>
<dbReference type="InterPro" id="IPR000757">
    <property type="entry name" value="Beta-glucanase-like"/>
</dbReference>
<evidence type="ECO:0000256" key="7">
    <source>
        <dbReference type="ARBA" id="ARBA00023295"/>
    </source>
</evidence>
<evidence type="ECO:0000313" key="16">
    <source>
        <dbReference type="Proteomes" id="UP000001401"/>
    </source>
</evidence>
<dbReference type="PROSITE" id="PS51762">
    <property type="entry name" value="GH16_2"/>
    <property type="match status" value="1"/>
</dbReference>
<evidence type="ECO:0000313" key="15">
    <source>
        <dbReference type="EMBL" id="ADU30622.1"/>
    </source>
</evidence>
<dbReference type="SUPFAM" id="SSF49785">
    <property type="entry name" value="Galactose-binding domain-like"/>
    <property type="match status" value="1"/>
</dbReference>
<gene>
    <name evidence="15" type="ordered locus">Bcell_2363</name>
</gene>
<dbReference type="PRINTS" id="PR00737">
    <property type="entry name" value="GLHYDRLASE16"/>
</dbReference>
<protein>
    <recommendedName>
        <fullName evidence="4">Beta-glucanase</fullName>
        <ecNumber evidence="3">3.2.1.73</ecNumber>
    </recommendedName>
    <alternativeName>
        <fullName evidence="10">1,3-1,4-beta-D-glucan 4-glucanohydrolase</fullName>
    </alternativeName>
    <alternativeName>
        <fullName evidence="9">Endo-beta-1,3-1,4 glucanase</fullName>
    </alternativeName>
    <alternativeName>
        <fullName evidence="8">Lichenase</fullName>
    </alternativeName>
</protein>
<dbReference type="EMBL" id="CP002394">
    <property type="protein sequence ID" value="ADU30622.1"/>
    <property type="molecule type" value="Genomic_DNA"/>
</dbReference>
<evidence type="ECO:0000256" key="1">
    <source>
        <dbReference type="ARBA" id="ARBA00000481"/>
    </source>
</evidence>
<dbReference type="PANTHER" id="PTHR31062">
    <property type="entry name" value="XYLOGLUCAN ENDOTRANSGLUCOSYLASE/HYDROLASE PROTEIN 8-RELATED"/>
    <property type="match status" value="1"/>
</dbReference>
<feature type="domain" description="CBM6" evidence="13">
    <location>
        <begin position="244"/>
        <end position="377"/>
    </location>
</feature>
<evidence type="ECO:0000256" key="11">
    <source>
        <dbReference type="PIRSR" id="PIRSR608264-1"/>
    </source>
</evidence>
<dbReference type="Proteomes" id="UP000001401">
    <property type="component" value="Chromosome"/>
</dbReference>
<evidence type="ECO:0000256" key="9">
    <source>
        <dbReference type="ARBA" id="ARBA00029771"/>
    </source>
</evidence>
<feature type="active site" description="Nucleophile" evidence="11">
    <location>
        <position position="141"/>
    </location>
</feature>
<comment type="catalytic activity">
    <reaction evidence="1">
        <text>Hydrolysis of (1-&gt;4)-beta-D-glucosidic linkages in beta-D-glucans containing (1-&gt;3)- and (1-&gt;4)-bonds.</text>
        <dbReference type="EC" id="3.2.1.73"/>
    </reaction>
</comment>
<name>E6TRB0_EVAC2</name>
<keyword evidence="12" id="KW-0812">Transmembrane</keyword>
<organism evidence="15 16">
    <name type="scientific">Evansella cellulosilytica (strain ATCC 21833 / DSM 2522 / FERM P-1141 / JCM 9156 / N-4)</name>
    <name type="common">Bacillus cellulosilyticus</name>
    <dbReference type="NCBI Taxonomy" id="649639"/>
    <lineage>
        <taxon>Bacteria</taxon>
        <taxon>Bacillati</taxon>
        <taxon>Bacillota</taxon>
        <taxon>Bacilli</taxon>
        <taxon>Bacillales</taxon>
        <taxon>Bacillaceae</taxon>
        <taxon>Evansella</taxon>
    </lineage>
</organism>
<evidence type="ECO:0000256" key="3">
    <source>
        <dbReference type="ARBA" id="ARBA00012690"/>
    </source>
</evidence>
<dbReference type="Pfam" id="PF00722">
    <property type="entry name" value="Glyco_hydro_16"/>
    <property type="match status" value="1"/>
</dbReference>
<dbReference type="GO" id="GO:0042972">
    <property type="term" value="F:licheninase activity"/>
    <property type="evidence" value="ECO:0007669"/>
    <property type="project" value="UniProtKB-EC"/>
</dbReference>
<dbReference type="STRING" id="649639.Bcell_2363"/>
<dbReference type="InterPro" id="IPR008979">
    <property type="entry name" value="Galactose-bd-like_sf"/>
</dbReference>
<dbReference type="SMART" id="SM00606">
    <property type="entry name" value="CBD_IV"/>
    <property type="match status" value="1"/>
</dbReference>
<dbReference type="InterPro" id="IPR008263">
    <property type="entry name" value="GH16_AS"/>
</dbReference>
<dbReference type="InterPro" id="IPR013320">
    <property type="entry name" value="ConA-like_dom_sf"/>
</dbReference>
<dbReference type="Gene3D" id="2.60.120.200">
    <property type="match status" value="1"/>
</dbReference>
<evidence type="ECO:0000256" key="6">
    <source>
        <dbReference type="ARBA" id="ARBA00022801"/>
    </source>
</evidence>
<dbReference type="SUPFAM" id="SSF49899">
    <property type="entry name" value="Concanavalin A-like lectins/glucanases"/>
    <property type="match status" value="1"/>
</dbReference>
<evidence type="ECO:0000259" key="13">
    <source>
        <dbReference type="PROSITE" id="PS51175"/>
    </source>
</evidence>
<dbReference type="HOGENOM" id="CLU_061730_0_0_9"/>
<accession>E6TRB0</accession>
<dbReference type="GO" id="GO:0030246">
    <property type="term" value="F:carbohydrate binding"/>
    <property type="evidence" value="ECO:0007669"/>
    <property type="project" value="InterPro"/>
</dbReference>
<keyword evidence="6 15" id="KW-0378">Hydrolase</keyword>
<dbReference type="GO" id="GO:0005975">
    <property type="term" value="P:carbohydrate metabolic process"/>
    <property type="evidence" value="ECO:0007669"/>
    <property type="project" value="InterPro"/>
</dbReference>
<evidence type="ECO:0000256" key="5">
    <source>
        <dbReference type="ARBA" id="ARBA00022729"/>
    </source>
</evidence>
<reference evidence="15" key="1">
    <citation type="submission" date="2010-12" db="EMBL/GenBank/DDBJ databases">
        <title>Complete sequence of Bacillus cellulosilyticus DSM 2522.</title>
        <authorList>
            <consortium name="US DOE Joint Genome Institute"/>
            <person name="Lucas S."/>
            <person name="Copeland A."/>
            <person name="Lapidus A."/>
            <person name="Cheng J.-F."/>
            <person name="Bruce D."/>
            <person name="Goodwin L."/>
            <person name="Pitluck S."/>
            <person name="Chertkov O."/>
            <person name="Detter J.C."/>
            <person name="Han C."/>
            <person name="Tapia R."/>
            <person name="Land M."/>
            <person name="Hauser L."/>
            <person name="Jeffries C."/>
            <person name="Kyrpides N."/>
            <person name="Ivanova N."/>
            <person name="Mikhailova N."/>
            <person name="Brumm P."/>
            <person name="Mead D."/>
            <person name="Woyke T."/>
        </authorList>
    </citation>
    <scope>NUCLEOTIDE SEQUENCE [LARGE SCALE GENOMIC DNA]</scope>
    <source>
        <strain evidence="15">DSM 2522</strain>
    </source>
</reference>
<keyword evidence="12" id="KW-1133">Transmembrane helix</keyword>
<dbReference type="InterPro" id="IPR044791">
    <property type="entry name" value="Beta-glucanase/XTH"/>
</dbReference>
<evidence type="ECO:0000256" key="12">
    <source>
        <dbReference type="SAM" id="Phobius"/>
    </source>
</evidence>
<evidence type="ECO:0000256" key="10">
    <source>
        <dbReference type="ARBA" id="ARBA00031665"/>
    </source>
</evidence>
<dbReference type="NCBIfam" id="NF047856">
    <property type="entry name" value="BGlucanaseBglS"/>
    <property type="match status" value="1"/>
</dbReference>
<feature type="transmembrane region" description="Helical" evidence="12">
    <location>
        <begin position="12"/>
        <end position="32"/>
    </location>
</feature>
<keyword evidence="16" id="KW-1185">Reference proteome</keyword>
<evidence type="ECO:0000259" key="14">
    <source>
        <dbReference type="PROSITE" id="PS51762"/>
    </source>
</evidence>
<dbReference type="eggNOG" id="COG2273">
    <property type="taxonomic scope" value="Bacteria"/>
</dbReference>
<dbReference type="CDD" id="cd04084">
    <property type="entry name" value="CBM6_xylanase-like"/>
    <property type="match status" value="1"/>
</dbReference>
<dbReference type="PROSITE" id="PS51175">
    <property type="entry name" value="CBM6"/>
    <property type="match status" value="1"/>
</dbReference>
<feature type="domain" description="GH16" evidence="14">
    <location>
        <begin position="25"/>
        <end position="252"/>
    </location>
</feature>
<dbReference type="PROSITE" id="PS01034">
    <property type="entry name" value="GH16_1"/>
    <property type="match status" value="1"/>
</dbReference>
<keyword evidence="12" id="KW-0472">Membrane</keyword>
<evidence type="ECO:0000256" key="2">
    <source>
        <dbReference type="ARBA" id="ARBA00006865"/>
    </source>
</evidence>
<dbReference type="InterPro" id="IPR006584">
    <property type="entry name" value="Cellulose-bd_IV"/>
</dbReference>
<comment type="similarity">
    <text evidence="2">Belongs to the glycosyl hydrolase 16 family.</text>
</comment>
<dbReference type="Pfam" id="PF03422">
    <property type="entry name" value="CBM_6"/>
    <property type="match status" value="1"/>
</dbReference>
<dbReference type="KEGG" id="bco:Bcell_2363"/>
<evidence type="ECO:0000256" key="8">
    <source>
        <dbReference type="ARBA" id="ARBA00029722"/>
    </source>
</evidence>
<dbReference type="InterPro" id="IPR005084">
    <property type="entry name" value="CBM6"/>
</dbReference>
<keyword evidence="5" id="KW-0732">Signal</keyword>
<dbReference type="EC" id="3.2.1.73" evidence="3"/>
<sequence length="379" mass="42619">MIIIKINKAIRIVVLTLMMMSLMGVTFAYNPVTEDEVYHSFQGHDHHNWQISDGWRNDDVFFGCHWSEDRVNFNGGEMELSLRTNYSYEAPYNYECAEYATSNFYGYGLYEVSMKPSNVSGVISSFFTYTGPSYNGAPWDEIDIEFLGNDTTKVQFNYYTDGVGGNEILYDLGFDAADSFNTYAFDWQEDHISWYVNGELVATATENIPSNPSKIMMNIWNTYGIDEWAGQYNGQNAQATYEWVRYTPNNGDSYSPTAPDFQLHACDFNDASGVNSWDCGIGGFDPGNWIKFNNVDLSTGYNAFAVSYASALSGSFDIRIGSPNGQIIGTVNYEPTGDWGTYQWSGTPSLDSTVHGVHDIYIVSTNGSANLSEFWFKNE</sequence>